<dbReference type="PANTHER" id="PTHR30572:SF4">
    <property type="entry name" value="ABC TRANSPORTER PERMEASE YTRF"/>
    <property type="match status" value="1"/>
</dbReference>
<feature type="transmembrane region" description="Helical" evidence="7">
    <location>
        <begin position="293"/>
        <end position="314"/>
    </location>
</feature>
<feature type="transmembrane region" description="Helical" evidence="7">
    <location>
        <begin position="386"/>
        <end position="412"/>
    </location>
</feature>
<feature type="transmembrane region" description="Helical" evidence="7">
    <location>
        <begin position="727"/>
        <end position="751"/>
    </location>
</feature>
<evidence type="ECO:0000256" key="1">
    <source>
        <dbReference type="ARBA" id="ARBA00004651"/>
    </source>
</evidence>
<dbReference type="GO" id="GO:0005886">
    <property type="term" value="C:plasma membrane"/>
    <property type="evidence" value="ECO:0007669"/>
    <property type="project" value="UniProtKB-SubCell"/>
</dbReference>
<feature type="transmembrane region" description="Helical" evidence="7">
    <location>
        <begin position="21"/>
        <end position="41"/>
    </location>
</feature>
<evidence type="ECO:0000256" key="4">
    <source>
        <dbReference type="ARBA" id="ARBA00022989"/>
    </source>
</evidence>
<dbReference type="InterPro" id="IPR003838">
    <property type="entry name" value="ABC3_permease_C"/>
</dbReference>
<comment type="caution">
    <text evidence="10">The sequence shown here is derived from an EMBL/GenBank/DDBJ whole genome shotgun (WGS) entry which is preliminary data.</text>
</comment>
<dbReference type="PANTHER" id="PTHR30572">
    <property type="entry name" value="MEMBRANE COMPONENT OF TRANSPORTER-RELATED"/>
    <property type="match status" value="1"/>
</dbReference>
<proteinExistence type="inferred from homology"/>
<evidence type="ECO:0000313" key="10">
    <source>
        <dbReference type="EMBL" id="MBT1699038.1"/>
    </source>
</evidence>
<keyword evidence="3 7" id="KW-0812">Transmembrane</keyword>
<evidence type="ECO:0000313" key="11">
    <source>
        <dbReference type="Proteomes" id="UP001319200"/>
    </source>
</evidence>
<keyword evidence="4 7" id="KW-1133">Transmembrane helix</keyword>
<evidence type="ECO:0000259" key="9">
    <source>
        <dbReference type="Pfam" id="PF12704"/>
    </source>
</evidence>
<feature type="transmembrane region" description="Helical" evidence="7">
    <location>
        <begin position="433"/>
        <end position="453"/>
    </location>
</feature>
<feature type="domain" description="MacB-like periplasmic core" evidence="9">
    <location>
        <begin position="20"/>
        <end position="247"/>
    </location>
</feature>
<comment type="similarity">
    <text evidence="6">Belongs to the ABC-4 integral membrane protein family.</text>
</comment>
<dbReference type="EMBL" id="JAHESF010000020">
    <property type="protein sequence ID" value="MBT1699038.1"/>
    <property type="molecule type" value="Genomic_DNA"/>
</dbReference>
<evidence type="ECO:0000256" key="5">
    <source>
        <dbReference type="ARBA" id="ARBA00023136"/>
    </source>
</evidence>
<dbReference type="Pfam" id="PF12704">
    <property type="entry name" value="MacB_PCD"/>
    <property type="match status" value="1"/>
</dbReference>
<comment type="subcellular location">
    <subcellularLocation>
        <location evidence="1">Cell membrane</location>
        <topology evidence="1">Multi-pass membrane protein</topology>
    </subcellularLocation>
</comment>
<dbReference type="InterPro" id="IPR050250">
    <property type="entry name" value="Macrolide_Exporter_MacB"/>
</dbReference>
<reference evidence="10 11" key="1">
    <citation type="submission" date="2021-05" db="EMBL/GenBank/DDBJ databases">
        <title>A Polyphasic approach of four new species of the genus Ohtaekwangia: Ohtaekwangia histidinii sp. nov., Ohtaekwangia cretensis sp. nov., Ohtaekwangia indiensis sp. nov., Ohtaekwangia reichenbachii sp. nov. from diverse environment.</title>
        <authorList>
            <person name="Octaviana S."/>
        </authorList>
    </citation>
    <scope>NUCLEOTIDE SEQUENCE [LARGE SCALE GENOMIC DNA]</scope>
    <source>
        <strain evidence="10 11">PWU4</strain>
    </source>
</reference>
<organism evidence="10 11">
    <name type="scientific">Chryseosolibacter histidini</name>
    <dbReference type="NCBI Taxonomy" id="2782349"/>
    <lineage>
        <taxon>Bacteria</taxon>
        <taxon>Pseudomonadati</taxon>
        <taxon>Bacteroidota</taxon>
        <taxon>Cytophagia</taxon>
        <taxon>Cytophagales</taxon>
        <taxon>Chryseotaleaceae</taxon>
        <taxon>Chryseosolibacter</taxon>
    </lineage>
</organism>
<feature type="transmembrane region" description="Helical" evidence="7">
    <location>
        <begin position="683"/>
        <end position="706"/>
    </location>
</feature>
<protein>
    <submittedName>
        <fullName evidence="10">ABC transporter permease</fullName>
    </submittedName>
</protein>
<dbReference type="AlphaFoldDB" id="A0AAP2GPE7"/>
<evidence type="ECO:0000256" key="6">
    <source>
        <dbReference type="ARBA" id="ARBA00038076"/>
    </source>
</evidence>
<feature type="transmembrane region" description="Helical" evidence="7">
    <location>
        <begin position="349"/>
        <end position="374"/>
    </location>
</feature>
<keyword evidence="2" id="KW-1003">Cell membrane</keyword>
<evidence type="ECO:0000256" key="3">
    <source>
        <dbReference type="ARBA" id="ARBA00022692"/>
    </source>
</evidence>
<accession>A0AAP2GPE7</accession>
<dbReference type="InterPro" id="IPR025857">
    <property type="entry name" value="MacB_PCD"/>
</dbReference>
<sequence>MLKNFILIAIRNLRKKAAFSFINIFGLAIGISTCLVILNYIDFETSYDDFHSNAATLYRVNRTSIFNGERKPPIVVTTYGLGPALLTDLPEVKRYIRTTGESGVLTYQPEAGDAKAFHEDNILVVDSTFFHAFTFKALAGNLTAALNDPNNIVLTRTAAQKYFGTADPLGRIVTLTGGRMNGTYTVSAVIEDVPANSHFAFEIILPIHNAFQSRQYREDDGWGWNNFITYVQLHDGASFLAAEQKLPDLSKRRLDPKWAHLNGHMELHLQPVRDIHLHPGMRLDVETVSRSTLYFFGLIAAFILIIAWINYINLSTARAVERAREVGIKKTIGAVRGELIMQFLLESMLLNFIAIVLAVGIAAALLPVLGNIIGKALAFNFSDLRLWLTLAVLFATGTLASGIYPAFVLSSFRITRALKARQSDGQGFSLRKALVVFQFAASLVLIAGTFVVYRQISFMQKQEKGLQMDQMLVVSGPGTMNWNEAKQRLTAFKEEALKIAGVEAVATSGSTPGREHNWGADVRRSGAPLTEFKLGSVVWIDPDFIPTYKIPFVAGTNFDPQVRSTMKSAIINEASLATYGLGTAEQALNEQLVLDKDTVAIIGVLKNYNWNSLKAEVTPFIFLADDIVPATLSLHLKQGAISPALNDIGKLYKELLPADPFEYHFLDDTFNAQYKSDVRFGNIFGLFAILAVTISCLGLWGLASFTTSQKLKEIGVRKVLGASVSSIVYLLTGQFLRLVLIASALGIPLAWYGMDTWLRGFAFRIGMEWDLFALPVTALALITLLTVSVQVLKGAGTNPAKVLRSE</sequence>
<dbReference type="GO" id="GO:0022857">
    <property type="term" value="F:transmembrane transporter activity"/>
    <property type="evidence" value="ECO:0007669"/>
    <property type="project" value="TreeGrafter"/>
</dbReference>
<name>A0AAP2GPE7_9BACT</name>
<feature type="domain" description="ABC3 transporter permease C-terminal" evidence="8">
    <location>
        <begin position="686"/>
        <end position="799"/>
    </location>
</feature>
<evidence type="ECO:0000256" key="7">
    <source>
        <dbReference type="SAM" id="Phobius"/>
    </source>
</evidence>
<keyword evidence="11" id="KW-1185">Reference proteome</keyword>
<keyword evidence="5 7" id="KW-0472">Membrane</keyword>
<evidence type="ECO:0000256" key="2">
    <source>
        <dbReference type="ARBA" id="ARBA00022475"/>
    </source>
</evidence>
<feature type="domain" description="ABC3 transporter permease C-terminal" evidence="8">
    <location>
        <begin position="298"/>
        <end position="403"/>
    </location>
</feature>
<dbReference type="RefSeq" id="WP_254166373.1">
    <property type="nucleotide sequence ID" value="NZ_JAHESF010000020.1"/>
</dbReference>
<evidence type="ECO:0000259" key="8">
    <source>
        <dbReference type="Pfam" id="PF02687"/>
    </source>
</evidence>
<gene>
    <name evidence="10" type="ORF">KK083_19240</name>
</gene>
<dbReference type="Proteomes" id="UP001319200">
    <property type="component" value="Unassembled WGS sequence"/>
</dbReference>
<feature type="transmembrane region" description="Helical" evidence="7">
    <location>
        <begin position="771"/>
        <end position="792"/>
    </location>
</feature>
<dbReference type="Pfam" id="PF02687">
    <property type="entry name" value="FtsX"/>
    <property type="match status" value="2"/>
</dbReference>